<keyword evidence="2" id="KW-1185">Reference proteome</keyword>
<organism evidence="2 3">
    <name type="scientific">Steinernema glaseri</name>
    <dbReference type="NCBI Taxonomy" id="37863"/>
    <lineage>
        <taxon>Eukaryota</taxon>
        <taxon>Metazoa</taxon>
        <taxon>Ecdysozoa</taxon>
        <taxon>Nematoda</taxon>
        <taxon>Chromadorea</taxon>
        <taxon>Rhabditida</taxon>
        <taxon>Tylenchina</taxon>
        <taxon>Panagrolaimomorpha</taxon>
        <taxon>Strongyloidoidea</taxon>
        <taxon>Steinernematidae</taxon>
        <taxon>Steinernema</taxon>
    </lineage>
</organism>
<evidence type="ECO:0000313" key="2">
    <source>
        <dbReference type="Proteomes" id="UP000095287"/>
    </source>
</evidence>
<name>A0A1I7ZQ28_9BILA</name>
<evidence type="ECO:0000256" key="1">
    <source>
        <dbReference type="SAM" id="Phobius"/>
    </source>
</evidence>
<reference evidence="3" key="1">
    <citation type="submission" date="2016-11" db="UniProtKB">
        <authorList>
            <consortium name="WormBaseParasite"/>
        </authorList>
    </citation>
    <scope>IDENTIFICATION</scope>
</reference>
<keyword evidence="1" id="KW-0472">Membrane</keyword>
<protein>
    <submittedName>
        <fullName evidence="3">Transmembrane protein</fullName>
    </submittedName>
</protein>
<proteinExistence type="predicted"/>
<keyword evidence="1" id="KW-1133">Transmembrane helix</keyword>
<sequence length="68" mass="7492">MQYVSSTESATLCLLYGIGYIVLAAVAIPLYLAVLFVGLPYDLLHSIRWFFRFLGEDQTFGSSPVIGS</sequence>
<feature type="transmembrane region" description="Helical" evidence="1">
    <location>
        <begin position="20"/>
        <end position="44"/>
    </location>
</feature>
<dbReference type="AlphaFoldDB" id="A0A1I7ZQ28"/>
<evidence type="ECO:0000313" key="3">
    <source>
        <dbReference type="WBParaSite" id="L893_g28794.t1"/>
    </source>
</evidence>
<dbReference type="Proteomes" id="UP000095287">
    <property type="component" value="Unplaced"/>
</dbReference>
<keyword evidence="1" id="KW-0812">Transmembrane</keyword>
<accession>A0A1I7ZQ28</accession>
<dbReference type="WBParaSite" id="L893_g28794.t1">
    <property type="protein sequence ID" value="L893_g28794.t1"/>
    <property type="gene ID" value="L893_g28794"/>
</dbReference>